<feature type="domain" description="SnoaL-like" evidence="1">
    <location>
        <begin position="16"/>
        <end position="122"/>
    </location>
</feature>
<protein>
    <submittedName>
        <fullName evidence="2">Nuclear transport factor 2 family protein</fullName>
    </submittedName>
</protein>
<evidence type="ECO:0000313" key="3">
    <source>
        <dbReference type="Proteomes" id="UP001596484"/>
    </source>
</evidence>
<dbReference type="Pfam" id="PF12680">
    <property type="entry name" value="SnoaL_2"/>
    <property type="match status" value="1"/>
</dbReference>
<dbReference type="RefSeq" id="WP_378409018.1">
    <property type="nucleotide sequence ID" value="NZ_JBHTCS010000028.1"/>
</dbReference>
<name>A0ABW2S449_9NOCA</name>
<reference evidence="3" key="1">
    <citation type="journal article" date="2019" name="Int. J. Syst. Evol. Microbiol.">
        <title>The Global Catalogue of Microorganisms (GCM) 10K type strain sequencing project: providing services to taxonomists for standard genome sequencing and annotation.</title>
        <authorList>
            <consortium name="The Broad Institute Genomics Platform"/>
            <consortium name="The Broad Institute Genome Sequencing Center for Infectious Disease"/>
            <person name="Wu L."/>
            <person name="Ma J."/>
        </authorList>
    </citation>
    <scope>NUCLEOTIDE SEQUENCE [LARGE SCALE GENOMIC DNA]</scope>
    <source>
        <strain evidence="3">ICMP 19430</strain>
    </source>
</reference>
<dbReference type="Proteomes" id="UP001596484">
    <property type="component" value="Unassembled WGS sequence"/>
</dbReference>
<dbReference type="Gene3D" id="3.10.450.50">
    <property type="match status" value="1"/>
</dbReference>
<proteinExistence type="predicted"/>
<evidence type="ECO:0000259" key="1">
    <source>
        <dbReference type="Pfam" id="PF12680"/>
    </source>
</evidence>
<evidence type="ECO:0000313" key="2">
    <source>
        <dbReference type="EMBL" id="MFC7450927.1"/>
    </source>
</evidence>
<organism evidence="2 3">
    <name type="scientific">Rhodococcus daqingensis</name>
    <dbReference type="NCBI Taxonomy" id="2479363"/>
    <lineage>
        <taxon>Bacteria</taxon>
        <taxon>Bacillati</taxon>
        <taxon>Actinomycetota</taxon>
        <taxon>Actinomycetes</taxon>
        <taxon>Mycobacteriales</taxon>
        <taxon>Nocardiaceae</taxon>
        <taxon>Rhodococcus</taxon>
    </lineage>
</organism>
<dbReference type="EMBL" id="JBHTCS010000028">
    <property type="protein sequence ID" value="MFC7450927.1"/>
    <property type="molecule type" value="Genomic_DNA"/>
</dbReference>
<comment type="caution">
    <text evidence="2">The sequence shown here is derived from an EMBL/GenBank/DDBJ whole genome shotgun (WGS) entry which is preliminary data.</text>
</comment>
<accession>A0ABW2S449</accession>
<sequence length="148" mass="16045">MVDQAISVSRAIQVVEGLAHAKSRQDAAGAMAIYHPEAVLESPPLGTRSVGPEVKWAIEGWFAFAPDYEVRVDGHAMDGDTLCCWGEISLTPAFTWTGAVPNGRRATVPVFMLFRFEDDRVSYESFHFDVAGVARQCGVDASALVRAS</sequence>
<dbReference type="InterPro" id="IPR037401">
    <property type="entry name" value="SnoaL-like"/>
</dbReference>
<keyword evidence="3" id="KW-1185">Reference proteome</keyword>
<gene>
    <name evidence="2" type="ORF">ACFQS9_23815</name>
</gene>
<dbReference type="SUPFAM" id="SSF54427">
    <property type="entry name" value="NTF2-like"/>
    <property type="match status" value="1"/>
</dbReference>
<dbReference type="InterPro" id="IPR032710">
    <property type="entry name" value="NTF2-like_dom_sf"/>
</dbReference>